<sequence>METCGMSCIKYLLFVFNFIFALSGIAIIAAGAYVLKDVDDFSNFVENSTLAPPIILTVAGIIVFLIAFLGCCGAIKENYNMLIAFSVLLLLIFIIEIAVGVAAAVNRDSFKDHLRKAMKASKDNYDVTTAEDRKVWAQLQSKLECCGVDGPSDWVMGGLYPESCCKTSEPSSSPDRLCGPSKEFVHQEGCFSKLSTRIREGSIIVMGVGIGIALIELAGIVLACLLASAIKKESEEEEKE</sequence>
<dbReference type="EMBL" id="JAWJWF010000002">
    <property type="protein sequence ID" value="KAK6637736.1"/>
    <property type="molecule type" value="Genomic_DNA"/>
</dbReference>
<dbReference type="Gene3D" id="1.10.1450.10">
    <property type="entry name" value="Tetraspanin"/>
    <property type="match status" value="1"/>
</dbReference>
<keyword evidence="10" id="KW-1185">Reference proteome</keyword>
<dbReference type="PRINTS" id="PR00259">
    <property type="entry name" value="TMFOUR"/>
</dbReference>
<dbReference type="PANTHER" id="PTHR19282">
    <property type="entry name" value="TETRASPANIN"/>
    <property type="match status" value="1"/>
</dbReference>
<keyword evidence="5 7" id="KW-0472">Membrane</keyword>
<comment type="caution">
    <text evidence="8">The sequence shown here is derived from an EMBL/GenBank/DDBJ whole genome shotgun (WGS) entry which is preliminary data.</text>
</comment>
<reference evidence="8 11" key="1">
    <citation type="submission" date="2023-10" db="EMBL/GenBank/DDBJ databases">
        <title>Genomes of two closely related lineages of the louse Polyplax serrata with different host specificities.</title>
        <authorList>
            <person name="Martinu J."/>
            <person name="Tarabai H."/>
            <person name="Stefka J."/>
            <person name="Hypsa V."/>
        </authorList>
    </citation>
    <scope>NUCLEOTIDE SEQUENCE [LARGE SCALE GENOMIC DNA]</scope>
    <source>
        <strain evidence="9">98ZLc_SE</strain>
        <strain evidence="8">HR10_N</strain>
    </source>
</reference>
<feature type="transmembrane region" description="Helical" evidence="7">
    <location>
        <begin position="12"/>
        <end position="34"/>
    </location>
</feature>
<evidence type="ECO:0000313" key="8">
    <source>
        <dbReference type="EMBL" id="KAK6625733.1"/>
    </source>
</evidence>
<organism evidence="8 11">
    <name type="scientific">Polyplax serrata</name>
    <name type="common">Common mouse louse</name>
    <dbReference type="NCBI Taxonomy" id="468196"/>
    <lineage>
        <taxon>Eukaryota</taxon>
        <taxon>Metazoa</taxon>
        <taxon>Ecdysozoa</taxon>
        <taxon>Arthropoda</taxon>
        <taxon>Hexapoda</taxon>
        <taxon>Insecta</taxon>
        <taxon>Pterygota</taxon>
        <taxon>Neoptera</taxon>
        <taxon>Paraneoptera</taxon>
        <taxon>Psocodea</taxon>
        <taxon>Troctomorpha</taxon>
        <taxon>Phthiraptera</taxon>
        <taxon>Anoplura</taxon>
        <taxon>Polyplacidae</taxon>
        <taxon>Polyplax</taxon>
    </lineage>
</organism>
<dbReference type="Proteomes" id="UP001359485">
    <property type="component" value="Unassembled WGS sequence"/>
</dbReference>
<dbReference type="CDD" id="cd03127">
    <property type="entry name" value="tetraspanin_LEL"/>
    <property type="match status" value="1"/>
</dbReference>
<evidence type="ECO:0000256" key="6">
    <source>
        <dbReference type="PIRSR" id="PIRSR002419-1"/>
    </source>
</evidence>
<evidence type="ECO:0000256" key="5">
    <source>
        <dbReference type="ARBA" id="ARBA00023136"/>
    </source>
</evidence>
<evidence type="ECO:0000256" key="4">
    <source>
        <dbReference type="ARBA" id="ARBA00022989"/>
    </source>
</evidence>
<dbReference type="EMBL" id="JAWJWE010000037">
    <property type="protein sequence ID" value="KAK6625733.1"/>
    <property type="molecule type" value="Genomic_DNA"/>
</dbReference>
<protein>
    <recommendedName>
        <fullName evidence="7">Tetraspanin</fullName>
    </recommendedName>
</protein>
<accession>A0AAN8S1W0</accession>
<evidence type="ECO:0000256" key="2">
    <source>
        <dbReference type="ARBA" id="ARBA00006840"/>
    </source>
</evidence>
<dbReference type="SUPFAM" id="SSF48652">
    <property type="entry name" value="Tetraspanin"/>
    <property type="match status" value="1"/>
</dbReference>
<proteinExistence type="inferred from homology"/>
<dbReference type="PANTHER" id="PTHR19282:SF273">
    <property type="entry name" value="TETRASPANIN"/>
    <property type="match status" value="1"/>
</dbReference>
<dbReference type="Pfam" id="PF00335">
    <property type="entry name" value="Tetraspanin"/>
    <property type="match status" value="1"/>
</dbReference>
<feature type="disulfide bond" evidence="6">
    <location>
        <begin position="146"/>
        <end position="165"/>
    </location>
</feature>
<feature type="transmembrane region" description="Helical" evidence="7">
    <location>
        <begin position="54"/>
        <end position="75"/>
    </location>
</feature>
<dbReference type="PIRSF" id="PIRSF002419">
    <property type="entry name" value="Tetraspanin"/>
    <property type="match status" value="1"/>
</dbReference>
<feature type="transmembrane region" description="Helical" evidence="7">
    <location>
        <begin position="203"/>
        <end position="230"/>
    </location>
</feature>
<keyword evidence="4 7" id="KW-1133">Transmembrane helix</keyword>
<evidence type="ECO:0000313" key="9">
    <source>
        <dbReference type="EMBL" id="KAK6637736.1"/>
    </source>
</evidence>
<dbReference type="AlphaFoldDB" id="A0AAN8S1W0"/>
<evidence type="ECO:0000256" key="1">
    <source>
        <dbReference type="ARBA" id="ARBA00004141"/>
    </source>
</evidence>
<comment type="subcellular location">
    <subcellularLocation>
        <location evidence="1 7">Membrane</location>
        <topology evidence="1 7">Multi-pass membrane protein</topology>
    </subcellularLocation>
</comment>
<evidence type="ECO:0000313" key="10">
    <source>
        <dbReference type="Proteomes" id="UP001359485"/>
    </source>
</evidence>
<dbReference type="PROSITE" id="PS00421">
    <property type="entry name" value="TM4_1"/>
    <property type="match status" value="1"/>
</dbReference>
<keyword evidence="3 7" id="KW-0812">Transmembrane</keyword>
<gene>
    <name evidence="8" type="ORF">RUM43_006032</name>
    <name evidence="9" type="ORF">RUM44_008158</name>
</gene>
<evidence type="ECO:0000313" key="11">
    <source>
        <dbReference type="Proteomes" id="UP001372834"/>
    </source>
</evidence>
<dbReference type="InterPro" id="IPR018499">
    <property type="entry name" value="Tetraspanin/Peripherin"/>
</dbReference>
<evidence type="ECO:0000256" key="3">
    <source>
        <dbReference type="ARBA" id="ARBA00022692"/>
    </source>
</evidence>
<dbReference type="InterPro" id="IPR008952">
    <property type="entry name" value="Tetraspanin_EC2_sf"/>
</dbReference>
<dbReference type="GO" id="GO:0005886">
    <property type="term" value="C:plasma membrane"/>
    <property type="evidence" value="ECO:0007669"/>
    <property type="project" value="TreeGrafter"/>
</dbReference>
<dbReference type="InterPro" id="IPR018503">
    <property type="entry name" value="Tetraspanin_CS"/>
</dbReference>
<name>A0AAN8S1W0_POLSC</name>
<evidence type="ECO:0000256" key="7">
    <source>
        <dbReference type="RuleBase" id="RU361218"/>
    </source>
</evidence>
<dbReference type="InterPro" id="IPR000301">
    <property type="entry name" value="Tetraspanin_animals"/>
</dbReference>
<dbReference type="Proteomes" id="UP001372834">
    <property type="component" value="Unassembled WGS sequence"/>
</dbReference>
<feature type="transmembrane region" description="Helical" evidence="7">
    <location>
        <begin position="82"/>
        <end position="105"/>
    </location>
</feature>
<comment type="similarity">
    <text evidence="2 7">Belongs to the tetraspanin (TM4SF) family.</text>
</comment>
<keyword evidence="6" id="KW-1015">Disulfide bond</keyword>